<keyword evidence="4 10" id="KW-0812">Transmembrane</keyword>
<keyword evidence="7 9" id="KW-0408">Iron</keyword>
<evidence type="ECO:0000256" key="7">
    <source>
        <dbReference type="ARBA" id="ARBA00023004"/>
    </source>
</evidence>
<accession>A0A844YY04</accession>
<dbReference type="Pfam" id="PF02167">
    <property type="entry name" value="Cytochrom_C1"/>
    <property type="match status" value="1"/>
</dbReference>
<evidence type="ECO:0000256" key="2">
    <source>
        <dbReference type="ARBA" id="ARBA00016165"/>
    </source>
</evidence>
<evidence type="ECO:0000256" key="10">
    <source>
        <dbReference type="SAM" id="Phobius"/>
    </source>
</evidence>
<dbReference type="Gene3D" id="1.10.760.10">
    <property type="entry name" value="Cytochrome c-like domain"/>
    <property type="match status" value="1"/>
</dbReference>
<comment type="caution">
    <text evidence="11">The sequence shown here is derived from an EMBL/GenBank/DDBJ whole genome shotgun (WGS) entry which is preliminary data.</text>
</comment>
<dbReference type="PANTHER" id="PTHR10266">
    <property type="entry name" value="CYTOCHROME C1"/>
    <property type="match status" value="1"/>
</dbReference>
<keyword evidence="5 9" id="KW-0479">Metal-binding</keyword>
<feature type="binding site" description="covalent" evidence="9">
    <location>
        <position position="214"/>
    </location>
    <ligand>
        <name>heme c</name>
        <dbReference type="ChEBI" id="CHEBI:61717"/>
    </ligand>
</feature>
<evidence type="ECO:0000256" key="5">
    <source>
        <dbReference type="ARBA" id="ARBA00022723"/>
    </source>
</evidence>
<evidence type="ECO:0000256" key="8">
    <source>
        <dbReference type="ARBA" id="ARBA00023136"/>
    </source>
</evidence>
<comment type="cofactor">
    <cofactor evidence="9">
        <name>heme c</name>
        <dbReference type="ChEBI" id="CHEBI:61717"/>
    </cofactor>
    <text evidence="9">Binds 1 heme c group covalently per subunit.</text>
</comment>
<evidence type="ECO:0000256" key="6">
    <source>
        <dbReference type="ARBA" id="ARBA00022989"/>
    </source>
</evidence>
<dbReference type="EMBL" id="WTYV01000001">
    <property type="protein sequence ID" value="MXO70613.1"/>
    <property type="molecule type" value="Genomic_DNA"/>
</dbReference>
<evidence type="ECO:0000256" key="1">
    <source>
        <dbReference type="ARBA" id="ARBA00004370"/>
    </source>
</evidence>
<dbReference type="GO" id="GO:0046872">
    <property type="term" value="F:metal ion binding"/>
    <property type="evidence" value="ECO:0007669"/>
    <property type="project" value="UniProtKB-KW"/>
</dbReference>
<keyword evidence="8 10" id="KW-0472">Membrane</keyword>
<evidence type="ECO:0000313" key="11">
    <source>
        <dbReference type="EMBL" id="MXO70613.1"/>
    </source>
</evidence>
<feature type="binding site" description="covalent" evidence="9">
    <location>
        <position position="77"/>
    </location>
    <ligand>
        <name>heme c</name>
        <dbReference type="ChEBI" id="CHEBI:61717"/>
    </ligand>
</feature>
<organism evidence="11 12">
    <name type="scientific">Alteraurantiacibacter buctensis</name>
    <dbReference type="NCBI Taxonomy" id="1503981"/>
    <lineage>
        <taxon>Bacteria</taxon>
        <taxon>Pseudomonadati</taxon>
        <taxon>Pseudomonadota</taxon>
        <taxon>Alphaproteobacteria</taxon>
        <taxon>Sphingomonadales</taxon>
        <taxon>Erythrobacteraceae</taxon>
        <taxon>Alteraurantiacibacter</taxon>
    </lineage>
</organism>
<dbReference type="OrthoDB" id="9808471at2"/>
<dbReference type="PRINTS" id="PR00603">
    <property type="entry name" value="CYTOCHROMEC1"/>
</dbReference>
<protein>
    <recommendedName>
        <fullName evidence="2">Cytochrome c1</fullName>
    </recommendedName>
</protein>
<feature type="binding site" description="covalent" evidence="9">
    <location>
        <position position="80"/>
    </location>
    <ligand>
        <name>heme c</name>
        <dbReference type="ChEBI" id="CHEBI:61717"/>
    </ligand>
</feature>
<gene>
    <name evidence="11" type="ORF">GRI99_03075</name>
</gene>
<proteinExistence type="predicted"/>
<evidence type="ECO:0000256" key="3">
    <source>
        <dbReference type="ARBA" id="ARBA00022617"/>
    </source>
</evidence>
<evidence type="ECO:0000256" key="9">
    <source>
        <dbReference type="PIRSR" id="PIRSR602326-1"/>
    </source>
</evidence>
<dbReference type="RefSeq" id="WP_160770508.1">
    <property type="nucleotide sequence ID" value="NZ_WTYV01000001.1"/>
</dbReference>
<dbReference type="GO" id="GO:0020037">
    <property type="term" value="F:heme binding"/>
    <property type="evidence" value="ECO:0007669"/>
    <property type="project" value="InterPro"/>
</dbReference>
<evidence type="ECO:0000313" key="12">
    <source>
        <dbReference type="Proteomes" id="UP000466966"/>
    </source>
</evidence>
<dbReference type="PANTHER" id="PTHR10266:SF3">
    <property type="entry name" value="CYTOCHROME C1, HEME PROTEIN, MITOCHONDRIAL"/>
    <property type="match status" value="1"/>
</dbReference>
<dbReference type="SUPFAM" id="SSF46626">
    <property type="entry name" value="Cytochrome c"/>
    <property type="match status" value="1"/>
</dbReference>
<dbReference type="InterPro" id="IPR002326">
    <property type="entry name" value="Cyt_c1"/>
</dbReference>
<dbReference type="InterPro" id="IPR036909">
    <property type="entry name" value="Cyt_c-like_dom_sf"/>
</dbReference>
<reference evidence="11 12" key="1">
    <citation type="submission" date="2019-12" db="EMBL/GenBank/DDBJ databases">
        <title>Genomic-based taxomic classification of the family Erythrobacteraceae.</title>
        <authorList>
            <person name="Xu L."/>
        </authorList>
    </citation>
    <scope>NUCLEOTIDE SEQUENCE [LARGE SCALE GENOMIC DNA]</scope>
    <source>
        <strain evidence="11 12">M0322</strain>
    </source>
</reference>
<dbReference type="AlphaFoldDB" id="A0A844YY04"/>
<dbReference type="GO" id="GO:0009055">
    <property type="term" value="F:electron transfer activity"/>
    <property type="evidence" value="ECO:0007669"/>
    <property type="project" value="InterPro"/>
</dbReference>
<sequence length="291" mass="31933">MIRLVGILTGLVFAFVALLAFVTGAYTFFTEPTEETAEHAFHMEAHLPTGGYTFDGLAPQWDVAQLQRGYKVYKEVCSACHSMNHVAFRDLEQLGYSEAQVKAEAAAWQVPGIDPVTGEANLRPGLPTDYFPAPYANNTAAAAANNNAIPPDLSLMTKARHHGTAYVYSLLTGYRDPNSYTNEEGETLAQAFPDSMPGTGLHFNPWFANLNLAMAPPLHTAGQVTYDDGTEATVQQMSADVAAFLTWTAEPSLVDRVRLGWMVMGFLIFLTILAYLAKKSVWSQLKTRRDD</sequence>
<dbReference type="GO" id="GO:0016020">
    <property type="term" value="C:membrane"/>
    <property type="evidence" value="ECO:0007669"/>
    <property type="project" value="UniProtKB-SubCell"/>
</dbReference>
<comment type="subcellular location">
    <subcellularLocation>
        <location evidence="1">Membrane</location>
    </subcellularLocation>
</comment>
<keyword evidence="3 9" id="KW-0349">Heme</keyword>
<dbReference type="Gene3D" id="1.20.5.100">
    <property type="entry name" value="Cytochrome c1, transmembrane anchor, C-terminal"/>
    <property type="match status" value="1"/>
</dbReference>
<feature type="transmembrane region" description="Helical" evidence="10">
    <location>
        <begin position="259"/>
        <end position="277"/>
    </location>
</feature>
<keyword evidence="12" id="KW-1185">Reference proteome</keyword>
<dbReference type="Proteomes" id="UP000466966">
    <property type="component" value="Unassembled WGS sequence"/>
</dbReference>
<name>A0A844YY04_9SPHN</name>
<keyword evidence="6 10" id="KW-1133">Transmembrane helix</keyword>
<feature type="binding site" description="covalent" evidence="9">
    <location>
        <position position="81"/>
    </location>
    <ligand>
        <name>heme c</name>
        <dbReference type="ChEBI" id="CHEBI:61717"/>
    </ligand>
</feature>
<evidence type="ECO:0000256" key="4">
    <source>
        <dbReference type="ARBA" id="ARBA00022692"/>
    </source>
</evidence>